<evidence type="ECO:0000313" key="3">
    <source>
        <dbReference type="EMBL" id="SDC69752.1"/>
    </source>
</evidence>
<dbReference type="AlphaFoldDB" id="A0A1G6NP37"/>
<feature type="chain" id="PRO_5017410700" evidence="2">
    <location>
        <begin position="19"/>
        <end position="187"/>
    </location>
</feature>
<evidence type="ECO:0000313" key="4">
    <source>
        <dbReference type="Proteomes" id="UP000242317"/>
    </source>
</evidence>
<keyword evidence="4" id="KW-1185">Reference proteome</keyword>
<organism evidence="3 4">
    <name type="scientific">Acinetobacter marinus</name>
    <dbReference type="NCBI Taxonomy" id="281375"/>
    <lineage>
        <taxon>Bacteria</taxon>
        <taxon>Pseudomonadati</taxon>
        <taxon>Pseudomonadota</taxon>
        <taxon>Gammaproteobacteria</taxon>
        <taxon>Moraxellales</taxon>
        <taxon>Moraxellaceae</taxon>
        <taxon>Acinetobacter</taxon>
    </lineage>
</organism>
<evidence type="ECO:0000256" key="1">
    <source>
        <dbReference type="SAM" id="MobiDB-lite"/>
    </source>
</evidence>
<dbReference type="EMBL" id="FMYK01000010">
    <property type="protein sequence ID" value="SDC69752.1"/>
    <property type="molecule type" value="Genomic_DNA"/>
</dbReference>
<name>A0A1G6NP37_9GAMM</name>
<protein>
    <submittedName>
        <fullName evidence="3">Uncharacterized protein</fullName>
    </submittedName>
</protein>
<evidence type="ECO:0000256" key="2">
    <source>
        <dbReference type="SAM" id="SignalP"/>
    </source>
</evidence>
<dbReference type="Proteomes" id="UP000242317">
    <property type="component" value="Unassembled WGS sequence"/>
</dbReference>
<reference evidence="4" key="1">
    <citation type="submission" date="2016-09" db="EMBL/GenBank/DDBJ databases">
        <authorList>
            <person name="Varghese N."/>
            <person name="Submissions S."/>
        </authorList>
    </citation>
    <scope>NUCLEOTIDE SEQUENCE [LARGE SCALE GENOMIC DNA]</scope>
    <source>
        <strain evidence="4">ANC 3699</strain>
    </source>
</reference>
<dbReference type="OrthoDB" id="8757135at2"/>
<proteinExistence type="predicted"/>
<feature type="signal peptide" evidence="2">
    <location>
        <begin position="1"/>
        <end position="18"/>
    </location>
</feature>
<keyword evidence="2" id="KW-0732">Signal</keyword>
<accession>A0A1G6NP37</accession>
<gene>
    <name evidence="3" type="ORF">SAMN05421749_11067</name>
</gene>
<dbReference type="RefSeq" id="WP_092621329.1">
    <property type="nucleotide sequence ID" value="NZ_FMYK01000010.1"/>
</dbReference>
<sequence>MYKYAILFCCFIYSTSYANVPQFDAYPAEIYQGKSAKLKIDNPTARMFRTRFRNALRDGQPDFAGEYTLVSWGCGAMCVMHSFVNLRTGRVLEHGFGGELGESLDGYQADSRLLIASAHEDHGDPDKIKYVVKYYELKNHQLRLIDKVYAKKPQPVEKVAEPPAESVDTQPELNAQPIEKAPESIAE</sequence>
<feature type="region of interest" description="Disordered" evidence="1">
    <location>
        <begin position="155"/>
        <end position="187"/>
    </location>
</feature>